<evidence type="ECO:0000259" key="10">
    <source>
        <dbReference type="PROSITE" id="PS50119"/>
    </source>
</evidence>
<dbReference type="GO" id="GO:0005634">
    <property type="term" value="C:nucleus"/>
    <property type="evidence" value="ECO:0007669"/>
    <property type="project" value="UniProtKB-SubCell"/>
</dbReference>
<gene>
    <name evidence="11" type="ORF">C4D60_Mb11t19400</name>
</gene>
<evidence type="ECO:0000256" key="5">
    <source>
        <dbReference type="ARBA" id="ARBA00022833"/>
    </source>
</evidence>
<dbReference type="PANTHER" id="PTHR31832:SF52">
    <property type="entry name" value="B-BOX ZINC FINGER PROTEIN 21"/>
    <property type="match status" value="1"/>
</dbReference>
<dbReference type="FunFam" id="3.30.160.60:FF:000856">
    <property type="entry name" value="B-box zinc finger protein 21"/>
    <property type="match status" value="1"/>
</dbReference>
<dbReference type="InterPro" id="IPR000315">
    <property type="entry name" value="Znf_B-box"/>
</dbReference>
<dbReference type="InterPro" id="IPR051979">
    <property type="entry name" value="B-box_zinc_finger"/>
</dbReference>
<sequence length="237" mass="25697">MKVQCEVCTAEAASVFCCADEAALCDSCDRRVHGANRLAGKHRRFSLLHPSSSAQPPPLCDVCKEKKGFLFCQEDRAILCRDCDLPIHSASALTMKHSRFLLTGIRLSAAPKLEAEAVTSIYGHCDIKTDSSGSGGGGSMVATTNSSSISEYLMNMLPGWHVDDFLMDDVTAQAFCKTEEEEEEEVNPFNVMDTSNGVWNGYEAPCWVAGGEGSGVEEVEMQASAGVKRPRVSIRYL</sequence>
<evidence type="ECO:0000256" key="8">
    <source>
        <dbReference type="ARBA" id="ARBA00023242"/>
    </source>
</evidence>
<keyword evidence="12" id="KW-1185">Reference proteome</keyword>
<evidence type="ECO:0000256" key="7">
    <source>
        <dbReference type="ARBA" id="ARBA00023163"/>
    </source>
</evidence>
<evidence type="ECO:0000256" key="2">
    <source>
        <dbReference type="ARBA" id="ARBA00022723"/>
    </source>
</evidence>
<dbReference type="Pfam" id="PF00643">
    <property type="entry name" value="zf-B_box"/>
    <property type="match status" value="2"/>
</dbReference>
<dbReference type="CDD" id="cd19821">
    <property type="entry name" value="Bbox1_BBX-like"/>
    <property type="match status" value="2"/>
</dbReference>
<evidence type="ECO:0000256" key="1">
    <source>
        <dbReference type="ARBA" id="ARBA00004123"/>
    </source>
</evidence>
<evidence type="ECO:0000256" key="9">
    <source>
        <dbReference type="PROSITE-ProRule" id="PRU00024"/>
    </source>
</evidence>
<keyword evidence="5" id="KW-0862">Zinc</keyword>
<comment type="subcellular location">
    <subcellularLocation>
        <location evidence="1">Nucleus</location>
    </subcellularLocation>
</comment>
<keyword evidence="8" id="KW-0539">Nucleus</keyword>
<dbReference type="InterPro" id="IPR049808">
    <property type="entry name" value="CONSTANS-like_Bbox1"/>
</dbReference>
<dbReference type="GO" id="GO:0008270">
    <property type="term" value="F:zinc ion binding"/>
    <property type="evidence" value="ECO:0007669"/>
    <property type="project" value="UniProtKB-KW"/>
</dbReference>
<keyword evidence="4 9" id="KW-0863">Zinc-finger</keyword>
<feature type="domain" description="B box-type" evidence="10">
    <location>
        <begin position="55"/>
        <end position="102"/>
    </location>
</feature>
<dbReference type="GO" id="GO:0009640">
    <property type="term" value="P:photomorphogenesis"/>
    <property type="evidence" value="ECO:0007669"/>
    <property type="project" value="TreeGrafter"/>
</dbReference>
<evidence type="ECO:0000313" key="12">
    <source>
        <dbReference type="Proteomes" id="UP000317650"/>
    </source>
</evidence>
<dbReference type="Proteomes" id="UP000317650">
    <property type="component" value="Chromosome 11"/>
</dbReference>
<dbReference type="PROSITE" id="PS50119">
    <property type="entry name" value="ZF_BBOX"/>
    <property type="match status" value="2"/>
</dbReference>
<dbReference type="GO" id="GO:0000976">
    <property type="term" value="F:transcription cis-regulatory region binding"/>
    <property type="evidence" value="ECO:0007669"/>
    <property type="project" value="UniProtKB-ARBA"/>
</dbReference>
<reference evidence="11 12" key="1">
    <citation type="journal article" date="2019" name="Nat. Plants">
        <title>Genome sequencing of Musa balbisiana reveals subgenome evolution and function divergence in polyploid bananas.</title>
        <authorList>
            <person name="Yao X."/>
        </authorList>
    </citation>
    <scope>NUCLEOTIDE SEQUENCE [LARGE SCALE GENOMIC DNA]</scope>
    <source>
        <strain evidence="12">cv. DH-PKW</strain>
        <tissue evidence="11">Leaves</tissue>
    </source>
</reference>
<dbReference type="EMBL" id="PYDT01000007">
    <property type="protein sequence ID" value="THU56643.1"/>
    <property type="molecule type" value="Genomic_DNA"/>
</dbReference>
<dbReference type="AlphaFoldDB" id="A0A4S8J591"/>
<dbReference type="PANTHER" id="PTHR31832">
    <property type="entry name" value="B-BOX ZINC FINGER PROTEIN 22"/>
    <property type="match status" value="1"/>
</dbReference>
<evidence type="ECO:0000313" key="11">
    <source>
        <dbReference type="EMBL" id="THU56643.1"/>
    </source>
</evidence>
<feature type="domain" description="B box-type" evidence="10">
    <location>
        <begin position="1"/>
        <end position="47"/>
    </location>
</feature>
<name>A0A4S8J591_MUSBA</name>
<dbReference type="SMART" id="SM00336">
    <property type="entry name" value="BBOX"/>
    <property type="match status" value="2"/>
</dbReference>
<comment type="caution">
    <text evidence="11">The sequence shown here is derived from an EMBL/GenBank/DDBJ whole genome shotgun (WGS) entry which is preliminary data.</text>
</comment>
<evidence type="ECO:0000256" key="3">
    <source>
        <dbReference type="ARBA" id="ARBA00022737"/>
    </source>
</evidence>
<keyword evidence="7" id="KW-0804">Transcription</keyword>
<keyword evidence="6" id="KW-0805">Transcription regulation</keyword>
<accession>A0A4S8J591</accession>
<organism evidence="11 12">
    <name type="scientific">Musa balbisiana</name>
    <name type="common">Banana</name>
    <dbReference type="NCBI Taxonomy" id="52838"/>
    <lineage>
        <taxon>Eukaryota</taxon>
        <taxon>Viridiplantae</taxon>
        <taxon>Streptophyta</taxon>
        <taxon>Embryophyta</taxon>
        <taxon>Tracheophyta</taxon>
        <taxon>Spermatophyta</taxon>
        <taxon>Magnoliopsida</taxon>
        <taxon>Liliopsida</taxon>
        <taxon>Zingiberales</taxon>
        <taxon>Musaceae</taxon>
        <taxon>Musa</taxon>
    </lineage>
</organism>
<evidence type="ECO:0000256" key="4">
    <source>
        <dbReference type="ARBA" id="ARBA00022771"/>
    </source>
</evidence>
<dbReference type="Gene3D" id="3.30.160.60">
    <property type="entry name" value="Classic Zinc Finger"/>
    <property type="match status" value="1"/>
</dbReference>
<evidence type="ECO:0000256" key="6">
    <source>
        <dbReference type="ARBA" id="ARBA00023015"/>
    </source>
</evidence>
<keyword evidence="3" id="KW-0677">Repeat</keyword>
<proteinExistence type="predicted"/>
<dbReference type="GO" id="GO:0006355">
    <property type="term" value="P:regulation of DNA-templated transcription"/>
    <property type="evidence" value="ECO:0007669"/>
    <property type="project" value="TreeGrafter"/>
</dbReference>
<protein>
    <recommendedName>
        <fullName evidence="10">B box-type domain-containing protein</fullName>
    </recommendedName>
</protein>
<keyword evidence="2" id="KW-0479">Metal-binding</keyword>